<dbReference type="AlphaFoldDB" id="M5DTV8"/>
<accession>M5DTV8</accession>
<sequence length="49" mass="5808">MTNEDQQQWLIFFHVSLPQEAPLSIKCLILLIYVSKERRFSVNYEKGGH</sequence>
<dbReference type="EMBL" id="HF680312">
    <property type="protein sequence ID" value="CCU72653.1"/>
    <property type="molecule type" value="Genomic_DNA"/>
</dbReference>
<proteinExistence type="predicted"/>
<dbReference type="KEGG" id="tol:TOL_2249"/>
<keyword evidence="2" id="KW-1185">Reference proteome</keyword>
<dbReference type="Proteomes" id="UP000011866">
    <property type="component" value="Chromosome"/>
</dbReference>
<evidence type="ECO:0000313" key="2">
    <source>
        <dbReference type="Proteomes" id="UP000011866"/>
    </source>
</evidence>
<reference evidence="1 2" key="1">
    <citation type="journal article" date="2013" name="Genome Announc.">
        <title>Genome Sequence of Thalassolituus oleivorans MIL-1 (DSM 14913T).</title>
        <authorList>
            <person name="Golyshin P.N."/>
            <person name="Werner J."/>
            <person name="Chernikova T.N."/>
            <person name="Tran H."/>
            <person name="Ferrer M."/>
            <person name="Yakimov M.M."/>
            <person name="Teeling H."/>
            <person name="Golyshina O.V."/>
        </authorList>
    </citation>
    <scope>NUCLEOTIDE SEQUENCE [LARGE SCALE GENOMIC DNA]</scope>
    <source>
        <strain evidence="1 2">MIL-1</strain>
    </source>
</reference>
<organism evidence="1 2">
    <name type="scientific">Thalassolituus oleivorans MIL-1</name>
    <dbReference type="NCBI Taxonomy" id="1298593"/>
    <lineage>
        <taxon>Bacteria</taxon>
        <taxon>Pseudomonadati</taxon>
        <taxon>Pseudomonadota</taxon>
        <taxon>Gammaproteobacteria</taxon>
        <taxon>Oceanospirillales</taxon>
        <taxon>Oceanospirillaceae</taxon>
        <taxon>Thalassolituus</taxon>
    </lineage>
</organism>
<protein>
    <submittedName>
        <fullName evidence="1">Uncharacterized protein</fullName>
    </submittedName>
</protein>
<gene>
    <name evidence="1" type="ORF">TOL_2249</name>
</gene>
<evidence type="ECO:0000313" key="1">
    <source>
        <dbReference type="EMBL" id="CCU72653.1"/>
    </source>
</evidence>
<name>M5DTV8_9GAMM</name>
<dbReference type="HOGENOM" id="CLU_3141674_0_0_6"/>